<reference evidence="2 3" key="1">
    <citation type="submission" date="2023-12" db="EMBL/GenBank/DDBJ databases">
        <title>Stenotrophomonas guangdongensis sp. nov., isolated from wilted pepper plants (Capsicum annuum).</title>
        <authorList>
            <person name="Qiu M."/>
            <person name="Li Y."/>
            <person name="Liu Q."/>
            <person name="Zhang X."/>
            <person name="Huang Y."/>
            <person name="Guo R."/>
            <person name="Hu M."/>
            <person name="Zhou J."/>
            <person name="Zhou X."/>
        </authorList>
    </citation>
    <scope>NUCLEOTIDE SEQUENCE [LARGE SCALE GENOMIC DNA]</scope>
    <source>
        <strain evidence="2 3">MH1</strain>
    </source>
</reference>
<gene>
    <name evidence="2" type="ORF">VA603_05720</name>
</gene>
<dbReference type="Pfam" id="PF08450">
    <property type="entry name" value="SGL"/>
    <property type="match status" value="1"/>
</dbReference>
<dbReference type="SUPFAM" id="SSF63829">
    <property type="entry name" value="Calcium-dependent phosphotriesterase"/>
    <property type="match status" value="1"/>
</dbReference>
<dbReference type="InterPro" id="IPR013658">
    <property type="entry name" value="SGL"/>
</dbReference>
<dbReference type="InterPro" id="IPR011042">
    <property type="entry name" value="6-blade_b-propeller_TolB-like"/>
</dbReference>
<evidence type="ECO:0000259" key="1">
    <source>
        <dbReference type="Pfam" id="PF08450"/>
    </source>
</evidence>
<sequence>MHDVLWHTAPDREPEDAAITRPARLSRVVASLSLLLAGSACAAAPFLVRDHVGDGVFTAGIEGPATGPDGALYVVNIGKDGTVGRVNADGIAETFLTLPTGSVGNGIRFGADGRMFIADYAGHNVLQVDPTTRTVTVFAHLPDAHQPNDIAQAPDGTLYASDPDWARPDNGQLWRIDRDGTVHLLERGMGTTNGVEVSPDGARLYVNESVQRNVWVYDRAADGSIANKRLLVRFADHGMDGMRCDVDGNLYIARYDAGVVAIVSPAGELLREVPLTGRKPTNVAFGGTDGRQVFVTLQDRGAVETFLAERPGREYGGAPLQSQPVPSR</sequence>
<dbReference type="PANTHER" id="PTHR47572">
    <property type="entry name" value="LIPOPROTEIN-RELATED"/>
    <property type="match status" value="1"/>
</dbReference>
<dbReference type="InterPro" id="IPR005511">
    <property type="entry name" value="SMP-30"/>
</dbReference>
<accession>A0ABU5V2T5</accession>
<dbReference type="EMBL" id="JAYFUH010000066">
    <property type="protein sequence ID" value="MEA5667034.1"/>
    <property type="molecule type" value="Genomic_DNA"/>
</dbReference>
<dbReference type="PANTHER" id="PTHR47572:SF5">
    <property type="entry name" value="BLR2277 PROTEIN"/>
    <property type="match status" value="1"/>
</dbReference>
<evidence type="ECO:0000313" key="2">
    <source>
        <dbReference type="EMBL" id="MEA5667034.1"/>
    </source>
</evidence>
<comment type="caution">
    <text evidence="2">The sequence shown here is derived from an EMBL/GenBank/DDBJ whole genome shotgun (WGS) entry which is preliminary data.</text>
</comment>
<proteinExistence type="predicted"/>
<evidence type="ECO:0000313" key="3">
    <source>
        <dbReference type="Proteomes" id="UP001301653"/>
    </source>
</evidence>
<dbReference type="PRINTS" id="PR01790">
    <property type="entry name" value="SMP30FAMILY"/>
</dbReference>
<organism evidence="2 3">
    <name type="scientific">Stenotrophomonas capsici</name>
    <dbReference type="NCBI Taxonomy" id="3110230"/>
    <lineage>
        <taxon>Bacteria</taxon>
        <taxon>Pseudomonadati</taxon>
        <taxon>Pseudomonadota</taxon>
        <taxon>Gammaproteobacteria</taxon>
        <taxon>Lysobacterales</taxon>
        <taxon>Lysobacteraceae</taxon>
        <taxon>Stenotrophomonas</taxon>
    </lineage>
</organism>
<dbReference type="Proteomes" id="UP001301653">
    <property type="component" value="Unassembled WGS sequence"/>
</dbReference>
<feature type="domain" description="SMP-30/Gluconolactonase/LRE-like region" evidence="1">
    <location>
        <begin position="62"/>
        <end position="296"/>
    </location>
</feature>
<keyword evidence="3" id="KW-1185">Reference proteome</keyword>
<name>A0ABU5V2T5_9GAMM</name>
<protein>
    <submittedName>
        <fullName evidence="2">SMP-30/gluconolactonase/LRE family protein</fullName>
    </submittedName>
</protein>
<dbReference type="Gene3D" id="2.120.10.30">
    <property type="entry name" value="TolB, C-terminal domain"/>
    <property type="match status" value="1"/>
</dbReference>
<dbReference type="RefSeq" id="WP_323438215.1">
    <property type="nucleotide sequence ID" value="NZ_JAYFUH010000066.1"/>
</dbReference>
<dbReference type="InterPro" id="IPR051262">
    <property type="entry name" value="SMP-30/CGR1_Lactonase"/>
</dbReference>